<dbReference type="Proteomes" id="UP000027661">
    <property type="component" value="Unassembled WGS sequence"/>
</dbReference>
<dbReference type="CDD" id="cd02150">
    <property type="entry name" value="nitroreductase"/>
    <property type="match status" value="1"/>
</dbReference>
<comment type="caution">
    <text evidence="2">The sequence shown here is derived from an EMBL/GenBank/DDBJ whole genome shotgun (WGS) entry which is preliminary data.</text>
</comment>
<dbReference type="GO" id="GO:0016491">
    <property type="term" value="F:oxidoreductase activity"/>
    <property type="evidence" value="ECO:0007669"/>
    <property type="project" value="InterPro"/>
</dbReference>
<dbReference type="InterPro" id="IPR000415">
    <property type="entry name" value="Nitroreductase-like"/>
</dbReference>
<dbReference type="InterPro" id="IPR050627">
    <property type="entry name" value="Nitroreductase/BluB"/>
</dbReference>
<dbReference type="PATRIC" id="fig|1339352.3.peg.746"/>
<dbReference type="RefSeq" id="WP_005847193.1">
    <property type="nucleotide sequence ID" value="NZ_JNHM01000012.1"/>
</dbReference>
<feature type="domain" description="Nitroreductase" evidence="1">
    <location>
        <begin position="99"/>
        <end position="188"/>
    </location>
</feature>
<accession>A0A069SMP3</accession>
<dbReference type="SUPFAM" id="SSF55469">
    <property type="entry name" value="FMN-dependent nitroreductase-like"/>
    <property type="match status" value="1"/>
</dbReference>
<dbReference type="AlphaFoldDB" id="A0A069SMP3"/>
<dbReference type="PANTHER" id="PTHR23026:SF123">
    <property type="entry name" value="NAD(P)H NITROREDUCTASE RV3131-RELATED"/>
    <property type="match status" value="1"/>
</dbReference>
<dbReference type="PANTHER" id="PTHR23026">
    <property type="entry name" value="NADPH NITROREDUCTASE"/>
    <property type="match status" value="1"/>
</dbReference>
<proteinExistence type="predicted"/>
<dbReference type="Pfam" id="PF00881">
    <property type="entry name" value="Nitroreductase"/>
    <property type="match status" value="2"/>
</dbReference>
<evidence type="ECO:0000313" key="3">
    <source>
        <dbReference type="Proteomes" id="UP000027661"/>
    </source>
</evidence>
<gene>
    <name evidence="2" type="ORF">M099_0773</name>
</gene>
<dbReference type="Gene3D" id="3.40.109.10">
    <property type="entry name" value="NADH Oxidase"/>
    <property type="match status" value="1"/>
</dbReference>
<organism evidence="2 3">
    <name type="scientific">Phocaeicola vulgatus str. 3975 RP4</name>
    <dbReference type="NCBI Taxonomy" id="1339352"/>
    <lineage>
        <taxon>Bacteria</taxon>
        <taxon>Pseudomonadati</taxon>
        <taxon>Bacteroidota</taxon>
        <taxon>Bacteroidia</taxon>
        <taxon>Bacteroidales</taxon>
        <taxon>Bacteroidaceae</taxon>
        <taxon>Phocaeicola</taxon>
    </lineage>
</organism>
<protein>
    <submittedName>
        <fullName evidence="2">Putative NADH dehydrogenase/NAD(P)H nitroreductase</fullName>
    </submittedName>
</protein>
<evidence type="ECO:0000259" key="1">
    <source>
        <dbReference type="Pfam" id="PF00881"/>
    </source>
</evidence>
<feature type="domain" description="Nitroreductase" evidence="1">
    <location>
        <begin position="45"/>
        <end position="98"/>
    </location>
</feature>
<name>A0A069SMP3_PHOVU</name>
<dbReference type="InterPro" id="IPR029479">
    <property type="entry name" value="Nitroreductase"/>
</dbReference>
<sequence>MNAATIFKTLTTVTLSITLLITGGCNNMEAKKEETGKNTAIENIFARKSVRTYTPQPIEKEKVDLLVKAAMAAPTAVNKQPWAFVVVDDRKVLDKLAAELPYAKMTAQAPLAIVVCGDLSKALNGETDRYWMLDCSAASENLLLAAESMGLGAVWTAVYPENDRIAKVRSVLSLPDHIIPFNLIPVGYPQHREEAKDKFKTENIHYNKW</sequence>
<dbReference type="EMBL" id="JNHM01000012">
    <property type="protein sequence ID" value="KDS55478.1"/>
    <property type="molecule type" value="Genomic_DNA"/>
</dbReference>
<evidence type="ECO:0000313" key="2">
    <source>
        <dbReference type="EMBL" id="KDS55478.1"/>
    </source>
</evidence>
<reference evidence="2 3" key="1">
    <citation type="submission" date="2014-04" db="EMBL/GenBank/DDBJ databases">
        <authorList>
            <person name="Sears C."/>
            <person name="Carroll K."/>
            <person name="Sack B.R."/>
            <person name="Qadri F."/>
            <person name="Myers L.L."/>
            <person name="Chung G.-T."/>
            <person name="Escheverria P."/>
            <person name="Fraser C.M."/>
            <person name="Sadzewicz L."/>
            <person name="Shefchek K.A."/>
            <person name="Tallon L."/>
            <person name="Das S.P."/>
            <person name="Daugherty S."/>
            <person name="Mongodin E.F."/>
        </authorList>
    </citation>
    <scope>NUCLEOTIDE SEQUENCE [LARGE SCALE GENOMIC DNA]</scope>
    <source>
        <strain evidence="2 3">3975 RP4</strain>
    </source>
</reference>